<protein>
    <submittedName>
        <fullName evidence="1">Uncharacterized protein</fullName>
    </submittedName>
</protein>
<evidence type="ECO:0000313" key="1">
    <source>
        <dbReference type="EMBL" id="TEB18231.1"/>
    </source>
</evidence>
<comment type="caution">
    <text evidence="1">The sequence shown here is derived from an EMBL/GenBank/DDBJ whole genome shotgun (WGS) entry which is preliminary data.</text>
</comment>
<name>A0A4Y7SBQ7_COPMI</name>
<dbReference type="Proteomes" id="UP000298030">
    <property type="component" value="Unassembled WGS sequence"/>
</dbReference>
<dbReference type="EMBL" id="QPFP01000276">
    <property type="protein sequence ID" value="TEB18231.1"/>
    <property type="molecule type" value="Genomic_DNA"/>
</dbReference>
<accession>A0A4Y7SBQ7</accession>
<gene>
    <name evidence="1" type="ORF">FA13DRAFT_659274</name>
</gene>
<sequence>MIIADVTNIPFSPPSLLPLSVDLSVSRLFPYVALPTYLFTVLYIRSYSVQLLPLTLSFSYFPLSPTRPVAFVAYPICDLSRALAVRRLTTWANAYSHNSLRRCQSSSIERRRSPCPAPFSAPLVHICHLRRLGSRPPSGTAPSVPGHLSPALVDYKLHCTLPLLLYSLVRFLFRPPLSVVLHTHPPCLYCMFCALSMCLSILYIV</sequence>
<organism evidence="1 2">
    <name type="scientific">Coprinellus micaceus</name>
    <name type="common">Glistening ink-cap mushroom</name>
    <name type="synonym">Coprinus micaceus</name>
    <dbReference type="NCBI Taxonomy" id="71717"/>
    <lineage>
        <taxon>Eukaryota</taxon>
        <taxon>Fungi</taxon>
        <taxon>Dikarya</taxon>
        <taxon>Basidiomycota</taxon>
        <taxon>Agaricomycotina</taxon>
        <taxon>Agaricomycetes</taxon>
        <taxon>Agaricomycetidae</taxon>
        <taxon>Agaricales</taxon>
        <taxon>Agaricineae</taxon>
        <taxon>Psathyrellaceae</taxon>
        <taxon>Coprinellus</taxon>
    </lineage>
</organism>
<reference evidence="1 2" key="1">
    <citation type="journal article" date="2019" name="Nat. Ecol. Evol.">
        <title>Megaphylogeny resolves global patterns of mushroom evolution.</title>
        <authorList>
            <person name="Varga T."/>
            <person name="Krizsan K."/>
            <person name="Foldi C."/>
            <person name="Dima B."/>
            <person name="Sanchez-Garcia M."/>
            <person name="Sanchez-Ramirez S."/>
            <person name="Szollosi G.J."/>
            <person name="Szarkandi J.G."/>
            <person name="Papp V."/>
            <person name="Albert L."/>
            <person name="Andreopoulos W."/>
            <person name="Angelini C."/>
            <person name="Antonin V."/>
            <person name="Barry K.W."/>
            <person name="Bougher N.L."/>
            <person name="Buchanan P."/>
            <person name="Buyck B."/>
            <person name="Bense V."/>
            <person name="Catcheside P."/>
            <person name="Chovatia M."/>
            <person name="Cooper J."/>
            <person name="Damon W."/>
            <person name="Desjardin D."/>
            <person name="Finy P."/>
            <person name="Geml J."/>
            <person name="Haridas S."/>
            <person name="Hughes K."/>
            <person name="Justo A."/>
            <person name="Karasinski D."/>
            <person name="Kautmanova I."/>
            <person name="Kiss B."/>
            <person name="Kocsube S."/>
            <person name="Kotiranta H."/>
            <person name="LaButti K.M."/>
            <person name="Lechner B.E."/>
            <person name="Liimatainen K."/>
            <person name="Lipzen A."/>
            <person name="Lukacs Z."/>
            <person name="Mihaltcheva S."/>
            <person name="Morgado L.N."/>
            <person name="Niskanen T."/>
            <person name="Noordeloos M.E."/>
            <person name="Ohm R.A."/>
            <person name="Ortiz-Santana B."/>
            <person name="Ovrebo C."/>
            <person name="Racz N."/>
            <person name="Riley R."/>
            <person name="Savchenko A."/>
            <person name="Shiryaev A."/>
            <person name="Soop K."/>
            <person name="Spirin V."/>
            <person name="Szebenyi C."/>
            <person name="Tomsovsky M."/>
            <person name="Tulloss R.E."/>
            <person name="Uehling J."/>
            <person name="Grigoriev I.V."/>
            <person name="Vagvolgyi C."/>
            <person name="Papp T."/>
            <person name="Martin F.M."/>
            <person name="Miettinen O."/>
            <person name="Hibbett D.S."/>
            <person name="Nagy L.G."/>
        </authorList>
    </citation>
    <scope>NUCLEOTIDE SEQUENCE [LARGE SCALE GENOMIC DNA]</scope>
    <source>
        <strain evidence="1 2">FP101781</strain>
    </source>
</reference>
<evidence type="ECO:0000313" key="2">
    <source>
        <dbReference type="Proteomes" id="UP000298030"/>
    </source>
</evidence>
<keyword evidence="2" id="KW-1185">Reference proteome</keyword>
<proteinExistence type="predicted"/>
<dbReference type="AlphaFoldDB" id="A0A4Y7SBQ7"/>